<reference evidence="2" key="1">
    <citation type="submission" date="2023-03" db="UniProtKB">
        <authorList>
            <consortium name="EnsemblPlants"/>
        </authorList>
    </citation>
    <scope>IDENTIFICATION</scope>
</reference>
<name>A0A9I9ED65_CUCME</name>
<organism evidence="2">
    <name type="scientific">Cucumis melo</name>
    <name type="common">Muskmelon</name>
    <dbReference type="NCBI Taxonomy" id="3656"/>
    <lineage>
        <taxon>Eukaryota</taxon>
        <taxon>Viridiplantae</taxon>
        <taxon>Streptophyta</taxon>
        <taxon>Embryophyta</taxon>
        <taxon>Tracheophyta</taxon>
        <taxon>Spermatophyta</taxon>
        <taxon>Magnoliopsida</taxon>
        <taxon>eudicotyledons</taxon>
        <taxon>Gunneridae</taxon>
        <taxon>Pentapetalae</taxon>
        <taxon>rosids</taxon>
        <taxon>fabids</taxon>
        <taxon>Cucurbitales</taxon>
        <taxon>Cucurbitaceae</taxon>
        <taxon>Benincaseae</taxon>
        <taxon>Cucumis</taxon>
    </lineage>
</organism>
<keyword evidence="1" id="KW-0472">Membrane</keyword>
<feature type="transmembrane region" description="Helical" evidence="1">
    <location>
        <begin position="43"/>
        <end position="61"/>
    </location>
</feature>
<proteinExistence type="predicted"/>
<accession>A0A9I9ED65</accession>
<dbReference type="EnsemblPlants" id="MELO3C032167.2.1">
    <property type="protein sequence ID" value="MELO3C032167.2.1"/>
    <property type="gene ID" value="MELO3C032167.2"/>
</dbReference>
<keyword evidence="1" id="KW-1133">Transmembrane helix</keyword>
<evidence type="ECO:0000256" key="1">
    <source>
        <dbReference type="SAM" id="Phobius"/>
    </source>
</evidence>
<dbReference type="Gramene" id="MELO3C032167.2.1">
    <property type="protein sequence ID" value="MELO3C032167.2.1"/>
    <property type="gene ID" value="MELO3C032167.2"/>
</dbReference>
<evidence type="ECO:0000313" key="2">
    <source>
        <dbReference type="EnsemblPlants" id="MELO3C032167.2.1"/>
    </source>
</evidence>
<dbReference type="AlphaFoldDB" id="A0A9I9ED65"/>
<protein>
    <submittedName>
        <fullName evidence="2">Uncharacterized protein</fullName>
    </submittedName>
</protein>
<feature type="transmembrane region" description="Helical" evidence="1">
    <location>
        <begin position="7"/>
        <end position="31"/>
    </location>
</feature>
<keyword evidence="1" id="KW-0812">Transmembrane</keyword>
<sequence length="68" mass="7535">MEKQNSTYSFCTIMVSSGGSIAFFSFGNYLLCGDAYDLVGTPQIYTGVCPIRILCSVIFQVKEGIRRH</sequence>